<dbReference type="PANTHER" id="PTHR23426:SF65">
    <property type="entry name" value="FERREDOXIN-2, MITOCHONDRIAL"/>
    <property type="match status" value="1"/>
</dbReference>
<evidence type="ECO:0000313" key="8">
    <source>
        <dbReference type="EMBL" id="PSB00734.1"/>
    </source>
</evidence>
<dbReference type="SUPFAM" id="SSF54292">
    <property type="entry name" value="2Fe-2S ferredoxin-like"/>
    <property type="match status" value="1"/>
</dbReference>
<dbReference type="PANTHER" id="PTHR23426">
    <property type="entry name" value="FERREDOXIN/ADRENODOXIN"/>
    <property type="match status" value="1"/>
</dbReference>
<accession>A0A2T1BXS7</accession>
<dbReference type="Pfam" id="PF00111">
    <property type="entry name" value="Fer2"/>
    <property type="match status" value="1"/>
</dbReference>
<dbReference type="InterPro" id="IPR001055">
    <property type="entry name" value="Adrenodoxin-like"/>
</dbReference>
<evidence type="ECO:0000313" key="9">
    <source>
        <dbReference type="Proteomes" id="UP000238762"/>
    </source>
</evidence>
<dbReference type="OrthoDB" id="9810588at2"/>
<evidence type="ECO:0000256" key="1">
    <source>
        <dbReference type="ARBA" id="ARBA00010914"/>
    </source>
</evidence>
<comment type="caution">
    <text evidence="8">The sequence shown here is derived from an EMBL/GenBank/DDBJ whole genome shotgun (WGS) entry which is preliminary data.</text>
</comment>
<reference evidence="8 9" key="2">
    <citation type="submission" date="2018-03" db="EMBL/GenBank/DDBJ databases">
        <title>The ancient ancestry and fast evolution of plastids.</title>
        <authorList>
            <person name="Moore K.R."/>
            <person name="Magnabosco C."/>
            <person name="Momper L."/>
            <person name="Gold D.A."/>
            <person name="Bosak T."/>
            <person name="Fournier G.P."/>
        </authorList>
    </citation>
    <scope>NUCLEOTIDE SEQUENCE [LARGE SCALE GENOMIC DNA]</scope>
    <source>
        <strain evidence="8 9">CCAP 1448/3</strain>
    </source>
</reference>
<dbReference type="PROSITE" id="PS51085">
    <property type="entry name" value="2FE2S_FER_2"/>
    <property type="match status" value="1"/>
</dbReference>
<dbReference type="GO" id="GO:0046872">
    <property type="term" value="F:metal ion binding"/>
    <property type="evidence" value="ECO:0007669"/>
    <property type="project" value="UniProtKB-KW"/>
</dbReference>
<keyword evidence="5" id="KW-0411">Iron-sulfur</keyword>
<dbReference type="Gene3D" id="3.10.20.30">
    <property type="match status" value="1"/>
</dbReference>
<gene>
    <name evidence="8" type="ORF">C7B64_21960</name>
</gene>
<protein>
    <submittedName>
        <fullName evidence="8">(2Fe-2S)-binding protein</fullName>
    </submittedName>
</protein>
<dbReference type="GO" id="GO:0051537">
    <property type="term" value="F:2 iron, 2 sulfur cluster binding"/>
    <property type="evidence" value="ECO:0007669"/>
    <property type="project" value="UniProtKB-KW"/>
</dbReference>
<evidence type="ECO:0000256" key="2">
    <source>
        <dbReference type="ARBA" id="ARBA00022714"/>
    </source>
</evidence>
<keyword evidence="9" id="KW-1185">Reference proteome</keyword>
<dbReference type="EMBL" id="PVWJ01000166">
    <property type="protein sequence ID" value="PSB00734.1"/>
    <property type="molecule type" value="Genomic_DNA"/>
</dbReference>
<dbReference type="InterPro" id="IPR012675">
    <property type="entry name" value="Beta-grasp_dom_sf"/>
</dbReference>
<keyword evidence="3" id="KW-0479">Metal-binding</keyword>
<proteinExistence type="inferred from homology"/>
<organism evidence="8 9">
    <name type="scientific">Merismopedia glauca CCAP 1448/3</name>
    <dbReference type="NCBI Taxonomy" id="1296344"/>
    <lineage>
        <taxon>Bacteria</taxon>
        <taxon>Bacillati</taxon>
        <taxon>Cyanobacteriota</taxon>
        <taxon>Cyanophyceae</taxon>
        <taxon>Synechococcales</taxon>
        <taxon>Merismopediaceae</taxon>
        <taxon>Merismopedia</taxon>
    </lineage>
</organism>
<dbReference type="AlphaFoldDB" id="A0A2T1BXS7"/>
<keyword evidence="2" id="KW-0001">2Fe-2S</keyword>
<dbReference type="GO" id="GO:0009055">
    <property type="term" value="F:electron transfer activity"/>
    <property type="evidence" value="ECO:0007669"/>
    <property type="project" value="TreeGrafter"/>
</dbReference>
<evidence type="ECO:0000256" key="5">
    <source>
        <dbReference type="ARBA" id="ARBA00023014"/>
    </source>
</evidence>
<dbReference type="InterPro" id="IPR001041">
    <property type="entry name" value="2Fe-2S_ferredoxin-type"/>
</dbReference>
<evidence type="ECO:0000256" key="4">
    <source>
        <dbReference type="ARBA" id="ARBA00023004"/>
    </source>
</evidence>
<dbReference type="Proteomes" id="UP000238762">
    <property type="component" value="Unassembled WGS sequence"/>
</dbReference>
<dbReference type="RefSeq" id="WP_106291410.1">
    <property type="nucleotide sequence ID" value="NZ_CAWNTC010000207.1"/>
</dbReference>
<dbReference type="GO" id="GO:0140647">
    <property type="term" value="P:P450-containing electron transport chain"/>
    <property type="evidence" value="ECO:0007669"/>
    <property type="project" value="InterPro"/>
</dbReference>
<keyword evidence="4" id="KW-0408">Iron</keyword>
<dbReference type="InterPro" id="IPR036010">
    <property type="entry name" value="2Fe-2S_ferredoxin-like_sf"/>
</dbReference>
<dbReference type="CDD" id="cd00207">
    <property type="entry name" value="fer2"/>
    <property type="match status" value="1"/>
</dbReference>
<evidence type="ECO:0000259" key="7">
    <source>
        <dbReference type="PROSITE" id="PS51085"/>
    </source>
</evidence>
<sequence>MAKTVKLDPINQEASVQTQANLLSGLLASELNVLRECGGRGMCATCHVYVKSGMDSLSPPNRREQRTLEVITTTKLNSRLACQALVMGEGVVIELPSGMYINSITDIESLIGRRAEQNILHPLDGKVLVESGKLITRSMISQLQDTQVQIGSYLAQSKEA</sequence>
<feature type="domain" description="2Fe-2S ferredoxin-type" evidence="7">
    <location>
        <begin position="3"/>
        <end position="99"/>
    </location>
</feature>
<comment type="cofactor">
    <cofactor evidence="6">
        <name>[2Fe-2S] cluster</name>
        <dbReference type="ChEBI" id="CHEBI:190135"/>
    </cofactor>
</comment>
<evidence type="ECO:0000256" key="6">
    <source>
        <dbReference type="ARBA" id="ARBA00034078"/>
    </source>
</evidence>
<reference evidence="8 9" key="1">
    <citation type="submission" date="2018-02" db="EMBL/GenBank/DDBJ databases">
        <authorList>
            <person name="Cohen D.B."/>
            <person name="Kent A.D."/>
        </authorList>
    </citation>
    <scope>NUCLEOTIDE SEQUENCE [LARGE SCALE GENOMIC DNA]</scope>
    <source>
        <strain evidence="8 9">CCAP 1448/3</strain>
    </source>
</reference>
<name>A0A2T1BXS7_9CYAN</name>
<comment type="similarity">
    <text evidence="1">Belongs to the adrenodoxin/putidaredoxin family.</text>
</comment>
<evidence type="ECO:0000256" key="3">
    <source>
        <dbReference type="ARBA" id="ARBA00022723"/>
    </source>
</evidence>